<name>A0ACC2STM1_9FUNG</name>
<sequence length="130" mass="14882">MRPYVRDVPILLEGGIRVLIYAGDADFICNWMGNKAWAKQLPWTGQKEFSKAKDQIWINPENGKKAGEVRSYKNFAFLRVFKAGHMVSYFKRLFLTRLGSLRPALSCKQHVKSLASKPPIQLIYLAPSRP</sequence>
<accession>A0ACC2STM1</accession>
<keyword evidence="2" id="KW-1185">Reference proteome</keyword>
<organism evidence="1 2">
    <name type="scientific">Entomophthora muscae</name>
    <dbReference type="NCBI Taxonomy" id="34485"/>
    <lineage>
        <taxon>Eukaryota</taxon>
        <taxon>Fungi</taxon>
        <taxon>Fungi incertae sedis</taxon>
        <taxon>Zoopagomycota</taxon>
        <taxon>Entomophthoromycotina</taxon>
        <taxon>Entomophthoromycetes</taxon>
        <taxon>Entomophthorales</taxon>
        <taxon>Entomophthoraceae</taxon>
        <taxon>Entomophthora</taxon>
    </lineage>
</organism>
<protein>
    <submittedName>
        <fullName evidence="1">Uncharacterized protein</fullName>
    </submittedName>
</protein>
<dbReference type="Proteomes" id="UP001165960">
    <property type="component" value="Unassembled WGS sequence"/>
</dbReference>
<dbReference type="EMBL" id="QTSX02004332">
    <property type="protein sequence ID" value="KAJ9065660.1"/>
    <property type="molecule type" value="Genomic_DNA"/>
</dbReference>
<gene>
    <name evidence="1" type="ORF">DSO57_1017234</name>
</gene>
<proteinExistence type="predicted"/>
<reference evidence="1" key="1">
    <citation type="submission" date="2022-04" db="EMBL/GenBank/DDBJ databases">
        <title>Genome of the entomopathogenic fungus Entomophthora muscae.</title>
        <authorList>
            <person name="Elya C."/>
            <person name="Lovett B.R."/>
            <person name="Lee E."/>
            <person name="Macias A.M."/>
            <person name="Hajek A.E."/>
            <person name="De Bivort B.L."/>
            <person name="Kasson M.T."/>
            <person name="De Fine Licht H.H."/>
            <person name="Stajich J.E."/>
        </authorList>
    </citation>
    <scope>NUCLEOTIDE SEQUENCE</scope>
    <source>
        <strain evidence="1">Berkeley</strain>
    </source>
</reference>
<evidence type="ECO:0000313" key="2">
    <source>
        <dbReference type="Proteomes" id="UP001165960"/>
    </source>
</evidence>
<evidence type="ECO:0000313" key="1">
    <source>
        <dbReference type="EMBL" id="KAJ9065660.1"/>
    </source>
</evidence>
<comment type="caution">
    <text evidence="1">The sequence shown here is derived from an EMBL/GenBank/DDBJ whole genome shotgun (WGS) entry which is preliminary data.</text>
</comment>